<dbReference type="InterPro" id="IPR023213">
    <property type="entry name" value="CAT-like_dom_sf"/>
</dbReference>
<dbReference type="Pfam" id="PF00755">
    <property type="entry name" value="Carn_acyltransf"/>
    <property type="match status" value="1"/>
</dbReference>
<dbReference type="Gene3D" id="3.30.559.10">
    <property type="entry name" value="Chloramphenicol acetyltransferase-like domain"/>
    <property type="match status" value="1"/>
</dbReference>
<reference evidence="5" key="1">
    <citation type="submission" date="2023-07" db="EMBL/GenBank/DDBJ databases">
        <authorList>
            <person name="Stuckert A."/>
        </authorList>
    </citation>
    <scope>NUCLEOTIDE SEQUENCE</scope>
</reference>
<dbReference type="InterPro" id="IPR039551">
    <property type="entry name" value="Cho/carn_acyl_trans"/>
</dbReference>
<keyword evidence="6" id="KW-1185">Reference proteome</keyword>
<dbReference type="PANTHER" id="PTHR22589:SF47">
    <property type="entry name" value="CHOLINE_CARNITINE ACYLTRANSFERASE DOMAIN-CONTAINING PROTEIN"/>
    <property type="match status" value="1"/>
</dbReference>
<keyword evidence="2" id="KW-0808">Transferase</keyword>
<name>A0ABN9LSL1_9NEOB</name>
<evidence type="ECO:0000259" key="4">
    <source>
        <dbReference type="Pfam" id="PF00755"/>
    </source>
</evidence>
<sequence length="690" mass="77494">MATIMTSTLILCPSLNQKREMSTSFMTSSSLCPLLIGRGLVASTNQARDFYVLYDIIVAVPVADWSRPGGLDQSETRDFYVDAVPISLRWAHSAPPLPRQPVPNLRKTLASYLRSLQPLVDDDELESTRELVEEFLRPGGQGEELQKQLHKRAERTDNWLTDWRQECIYLENHLPLPVHSSPAVILPQQEYNDWRGQLRFASKLICGVLDFKAKIESPGGLEELWRGQRLCPDQYYKFFGSCREPGTKRDRVLLHPRSKSHCVTVCKNYQFFELDVYNSDGSPLTEDQIHQQLLFVRAHSKKTDKEPVGVLTTDHRNSWGRAYSTLIRGRLNRESVRSIQRSLFTVCLDATALKYSEDPYSSRTAAQMLHGGGSHANSGNRWFDKTLQFVVGEDGTCGLIYDQATADASAVLTTLHNVFDYCSEGPRLLPPRTPLIRVPSPRKLYFNFPPEIKQHVEQAKQNLDILVNDLDICCFSFPDFGKKFPQRYNMSPGTFLQICLQLAYYRLHGSLCATTEAVSLRAFHRGRSDVVRCSSPEALEFVQAADDPQKLVEEKRSLLVRAVESQQEATEQVLQGQSVDGAILALKMLCLSSGMALPTLFMDTSYAVSSHWKLFTGQVSSPLDCVMCYGPLVPDGYSVCFAPTQDSITVCVSAFDCCQETDAERLSDSLQGALRDVRALVLSSPSQEEA</sequence>
<dbReference type="Proteomes" id="UP001176940">
    <property type="component" value="Unassembled WGS sequence"/>
</dbReference>
<dbReference type="InterPro" id="IPR042231">
    <property type="entry name" value="Cho/carn_acyl_trans_2"/>
</dbReference>
<evidence type="ECO:0000256" key="2">
    <source>
        <dbReference type="ARBA" id="ARBA00022679"/>
    </source>
</evidence>
<dbReference type="PANTHER" id="PTHR22589">
    <property type="entry name" value="CARNITINE O-ACYLTRANSFERASE"/>
    <property type="match status" value="1"/>
</dbReference>
<comment type="similarity">
    <text evidence="1">Belongs to the carnitine/choline acetyltransferase family.</text>
</comment>
<keyword evidence="3" id="KW-0012">Acyltransferase</keyword>
<evidence type="ECO:0000313" key="6">
    <source>
        <dbReference type="Proteomes" id="UP001176940"/>
    </source>
</evidence>
<dbReference type="InterPro" id="IPR000542">
    <property type="entry name" value="Carn_acyl_trans"/>
</dbReference>
<organism evidence="5 6">
    <name type="scientific">Ranitomeya imitator</name>
    <name type="common">mimic poison frog</name>
    <dbReference type="NCBI Taxonomy" id="111125"/>
    <lineage>
        <taxon>Eukaryota</taxon>
        <taxon>Metazoa</taxon>
        <taxon>Chordata</taxon>
        <taxon>Craniata</taxon>
        <taxon>Vertebrata</taxon>
        <taxon>Euteleostomi</taxon>
        <taxon>Amphibia</taxon>
        <taxon>Batrachia</taxon>
        <taxon>Anura</taxon>
        <taxon>Neobatrachia</taxon>
        <taxon>Hyloidea</taxon>
        <taxon>Dendrobatidae</taxon>
        <taxon>Dendrobatinae</taxon>
        <taxon>Ranitomeya</taxon>
    </lineage>
</organism>
<feature type="domain" description="Choline/carnitine acyltransferase" evidence="4">
    <location>
        <begin position="101"/>
        <end position="671"/>
    </location>
</feature>
<dbReference type="Gene3D" id="3.30.559.70">
    <property type="entry name" value="Choline/Carnitine o-acyltransferase, domain 2"/>
    <property type="match status" value="1"/>
</dbReference>
<evidence type="ECO:0000256" key="3">
    <source>
        <dbReference type="ARBA" id="ARBA00023315"/>
    </source>
</evidence>
<proteinExistence type="inferred from homology"/>
<evidence type="ECO:0000313" key="5">
    <source>
        <dbReference type="EMBL" id="CAJ0949623.1"/>
    </source>
</evidence>
<accession>A0ABN9LSL1</accession>
<dbReference type="SUPFAM" id="SSF52777">
    <property type="entry name" value="CoA-dependent acyltransferases"/>
    <property type="match status" value="2"/>
</dbReference>
<dbReference type="EMBL" id="CAUEEQ010030367">
    <property type="protein sequence ID" value="CAJ0949623.1"/>
    <property type="molecule type" value="Genomic_DNA"/>
</dbReference>
<protein>
    <recommendedName>
        <fullName evidence="4">Choline/carnitine acyltransferase domain-containing protein</fullName>
    </recommendedName>
</protein>
<gene>
    <name evidence="5" type="ORF">RIMI_LOCUS12665361</name>
</gene>
<comment type="caution">
    <text evidence="5">The sequence shown here is derived from an EMBL/GenBank/DDBJ whole genome shotgun (WGS) entry which is preliminary data.</text>
</comment>
<evidence type="ECO:0000256" key="1">
    <source>
        <dbReference type="ARBA" id="ARBA00005232"/>
    </source>
</evidence>